<feature type="transmembrane region" description="Helical" evidence="9">
    <location>
        <begin position="317"/>
        <end position="339"/>
    </location>
</feature>
<dbReference type="GO" id="GO:0016020">
    <property type="term" value="C:membrane"/>
    <property type="evidence" value="ECO:0007669"/>
    <property type="project" value="UniProtKB-SubCell"/>
</dbReference>
<evidence type="ECO:0000256" key="9">
    <source>
        <dbReference type="SAM" id="Phobius"/>
    </source>
</evidence>
<feature type="transmembrane region" description="Helical" evidence="9">
    <location>
        <begin position="412"/>
        <end position="433"/>
    </location>
</feature>
<comment type="subcellular location">
    <subcellularLocation>
        <location evidence="1">Membrane</location>
        <topology evidence="1">Multi-pass membrane protein</topology>
    </subcellularLocation>
</comment>
<dbReference type="AlphaFoldDB" id="A0A8S3VCM5"/>
<dbReference type="EMBL" id="CAJPWZ010003260">
    <property type="protein sequence ID" value="CAG2255211.1"/>
    <property type="molecule type" value="Genomic_DNA"/>
</dbReference>
<feature type="compositionally biased region" description="Low complexity" evidence="8">
    <location>
        <begin position="15"/>
        <end position="24"/>
    </location>
</feature>
<dbReference type="Gene3D" id="1.20.1070.10">
    <property type="entry name" value="Rhodopsin 7-helix transmembrane proteins"/>
    <property type="match status" value="1"/>
</dbReference>
<feature type="transmembrane region" description="Helical" evidence="9">
    <location>
        <begin position="445"/>
        <end position="471"/>
    </location>
</feature>
<evidence type="ECO:0000256" key="1">
    <source>
        <dbReference type="ARBA" id="ARBA00004141"/>
    </source>
</evidence>
<gene>
    <name evidence="11" type="ORF">MEDL_66646</name>
</gene>
<dbReference type="Proteomes" id="UP000683360">
    <property type="component" value="Unassembled WGS sequence"/>
</dbReference>
<dbReference type="PANTHER" id="PTHR24240">
    <property type="entry name" value="OPSIN"/>
    <property type="match status" value="1"/>
</dbReference>
<keyword evidence="12" id="KW-1185">Reference proteome</keyword>
<evidence type="ECO:0000313" key="11">
    <source>
        <dbReference type="EMBL" id="CAG2255211.1"/>
    </source>
</evidence>
<organism evidence="11 12">
    <name type="scientific">Mytilus edulis</name>
    <name type="common">Blue mussel</name>
    <dbReference type="NCBI Taxonomy" id="6550"/>
    <lineage>
        <taxon>Eukaryota</taxon>
        <taxon>Metazoa</taxon>
        <taxon>Spiralia</taxon>
        <taxon>Lophotrochozoa</taxon>
        <taxon>Mollusca</taxon>
        <taxon>Bivalvia</taxon>
        <taxon>Autobranchia</taxon>
        <taxon>Pteriomorphia</taxon>
        <taxon>Mytilida</taxon>
        <taxon>Mytiloidea</taxon>
        <taxon>Mytilidae</taxon>
        <taxon>Mytilinae</taxon>
        <taxon>Mytilus</taxon>
    </lineage>
</organism>
<evidence type="ECO:0000256" key="7">
    <source>
        <dbReference type="ARBA" id="ARBA00023224"/>
    </source>
</evidence>
<keyword evidence="5 9" id="KW-0472">Membrane</keyword>
<dbReference type="PROSITE" id="PS50262">
    <property type="entry name" value="G_PROTEIN_RECEP_F1_2"/>
    <property type="match status" value="1"/>
</dbReference>
<keyword evidence="3 9" id="KW-1133">Transmembrane helix</keyword>
<evidence type="ECO:0000256" key="6">
    <source>
        <dbReference type="ARBA" id="ARBA00023170"/>
    </source>
</evidence>
<sequence>MSTSIIRQQTSPKMTATRTTPRTRTTRMTTRQAISDICTEVVKKLSSDSEASISEFEKQTTCDTTNLEELARSPWTLGMIYPLNKPKEFVLINFNDSNLIAVEITINRKCSHSLQTLRSFFFQWIPIHYIQDLFRNCTNEVSFRKLFCDPMVTYNISYNEHEVFPYFSDVGIYFTDDLTHCTAQFKSFIERNNHSLNNNDINFFLRNITACWKFMYFTNQMNIKLHVGNISSDQGPFFYGILFSSKRAFYISSKQHSCIEHFFSNNYLDDFTGITAEFFLGLDYIIEFTSKTNCLEVRPGCLNGQESVVEIPDKAIAYSRVVIVGEVIAVNTFVIYLFIQKDQRSPVTVILSALALSDTLGAIVMSVPALVSYVQNYHHIYYYDDTMLAYVFYFNYPQCAVYNFLANIKHCFHLISVLITSLLCLVKTSALLFPMWSNRYLTSKVSALMCLFILLFSLALFSPILKVAFYYESVNGMCCGNSLLTPYFKHTYMYMYLTSNICICLACLVVFACTIYISCKLTILRRNLPWTDNEVVQKRNRISTIIVVLICIIFLISELPYIILIVIYLLMNLSGIYDAYTLYNWVSPIADLVLLIEFSLNFVVYIGMSKQLRQKVWKGIRKKIKC</sequence>
<feature type="transmembrane region" description="Helical" evidence="9">
    <location>
        <begin position="545"/>
        <end position="570"/>
    </location>
</feature>
<dbReference type="GO" id="GO:0004930">
    <property type="term" value="F:G protein-coupled receptor activity"/>
    <property type="evidence" value="ECO:0007669"/>
    <property type="project" value="UniProtKB-KW"/>
</dbReference>
<evidence type="ECO:0000256" key="3">
    <source>
        <dbReference type="ARBA" id="ARBA00022989"/>
    </source>
</evidence>
<evidence type="ECO:0000313" key="12">
    <source>
        <dbReference type="Proteomes" id="UP000683360"/>
    </source>
</evidence>
<feature type="region of interest" description="Disordered" evidence="8">
    <location>
        <begin position="1"/>
        <end position="24"/>
    </location>
</feature>
<evidence type="ECO:0000256" key="5">
    <source>
        <dbReference type="ARBA" id="ARBA00023136"/>
    </source>
</evidence>
<evidence type="ECO:0000256" key="8">
    <source>
        <dbReference type="SAM" id="MobiDB-lite"/>
    </source>
</evidence>
<name>A0A8S3VCM5_MYTED</name>
<feature type="transmembrane region" description="Helical" evidence="9">
    <location>
        <begin position="491"/>
        <end position="517"/>
    </location>
</feature>
<evidence type="ECO:0000256" key="2">
    <source>
        <dbReference type="ARBA" id="ARBA00022692"/>
    </source>
</evidence>
<protein>
    <recommendedName>
        <fullName evidence="10">G-protein coupled receptors family 1 profile domain-containing protein</fullName>
    </recommendedName>
</protein>
<proteinExistence type="predicted"/>
<keyword evidence="6" id="KW-0675">Receptor</keyword>
<dbReference type="OrthoDB" id="6212717at2759"/>
<feature type="transmembrane region" description="Helical" evidence="9">
    <location>
        <begin position="582"/>
        <end position="608"/>
    </location>
</feature>
<evidence type="ECO:0000259" key="10">
    <source>
        <dbReference type="PROSITE" id="PS50262"/>
    </source>
</evidence>
<keyword evidence="7" id="KW-0807">Transducer</keyword>
<dbReference type="InterPro" id="IPR050125">
    <property type="entry name" value="GPCR_opsins"/>
</dbReference>
<keyword evidence="4" id="KW-0297">G-protein coupled receptor</keyword>
<comment type="caution">
    <text evidence="11">The sequence shown here is derived from an EMBL/GenBank/DDBJ whole genome shotgun (WGS) entry which is preliminary data.</text>
</comment>
<feature type="transmembrane region" description="Helical" evidence="9">
    <location>
        <begin position="351"/>
        <end position="374"/>
    </location>
</feature>
<reference evidence="11" key="1">
    <citation type="submission" date="2021-03" db="EMBL/GenBank/DDBJ databases">
        <authorList>
            <person name="Bekaert M."/>
        </authorList>
    </citation>
    <scope>NUCLEOTIDE SEQUENCE</scope>
</reference>
<dbReference type="InterPro" id="IPR017452">
    <property type="entry name" value="GPCR_Rhodpsn_7TM"/>
</dbReference>
<feature type="compositionally biased region" description="Polar residues" evidence="8">
    <location>
        <begin position="1"/>
        <end position="14"/>
    </location>
</feature>
<evidence type="ECO:0000256" key="4">
    <source>
        <dbReference type="ARBA" id="ARBA00023040"/>
    </source>
</evidence>
<feature type="domain" description="G-protein coupled receptors family 1 profile" evidence="10">
    <location>
        <begin position="330"/>
        <end position="605"/>
    </location>
</feature>
<dbReference type="SUPFAM" id="SSF81321">
    <property type="entry name" value="Family A G protein-coupled receptor-like"/>
    <property type="match status" value="1"/>
</dbReference>
<accession>A0A8S3VCM5</accession>
<keyword evidence="2 9" id="KW-0812">Transmembrane</keyword>